<dbReference type="RefSeq" id="WP_227477975.1">
    <property type="nucleotide sequence ID" value="NZ_JAFMPT010000024.1"/>
</dbReference>
<proteinExistence type="predicted"/>
<keyword evidence="3" id="KW-1185">Reference proteome</keyword>
<evidence type="ECO:0000313" key="2">
    <source>
        <dbReference type="EMBL" id="MCC1485483.1"/>
    </source>
</evidence>
<keyword evidence="1" id="KW-0732">Signal</keyword>
<evidence type="ECO:0000313" key="3">
    <source>
        <dbReference type="Proteomes" id="UP000778797"/>
    </source>
</evidence>
<sequence length="324" mass="35664">MSFLKAFCFYALLCCSSYTIYAQTNQDVDDVVSDLILLSQEYINPAAIGVSYQASAGWYTTAVKKEQWNLELSLQGGVLALPDKFKTFSINQSQLRNLRVIDGGERVTFPTSIGGTDISELEGTINGDTFRFDAPEGIDQDYVSQVQVQAALTVWKGTTIIGRFSPRIEIKETSYNTFGVGVHHNLSQWFNKNTSNFSLGALIAYSNFNVEDTFSNINVVIGNLNSVEVQGDSFTYQLTATQQINKFSISGGLGFISSTFDYEVGGDGDLILSILNTVLNNTSNSNSEFKADLSLDYKIGDFSVNSMLTFGRFVNLTLGLNYNL</sequence>
<evidence type="ECO:0000256" key="1">
    <source>
        <dbReference type="SAM" id="SignalP"/>
    </source>
</evidence>
<accession>A0ABS8EQH5</accession>
<gene>
    <name evidence="2" type="ORF">J1C55_12830</name>
</gene>
<dbReference type="InterPro" id="IPR046495">
    <property type="entry name" value="DUF6588"/>
</dbReference>
<evidence type="ECO:0008006" key="4">
    <source>
        <dbReference type="Google" id="ProtNLM"/>
    </source>
</evidence>
<dbReference type="Pfam" id="PF20230">
    <property type="entry name" value="DUF6588"/>
    <property type="match status" value="1"/>
</dbReference>
<name>A0ABS8EQH5_9FLAO</name>
<organism evidence="2 3">
    <name type="scientific">Winogradskyella immobilis</name>
    <dbReference type="NCBI Taxonomy" id="2816852"/>
    <lineage>
        <taxon>Bacteria</taxon>
        <taxon>Pseudomonadati</taxon>
        <taxon>Bacteroidota</taxon>
        <taxon>Flavobacteriia</taxon>
        <taxon>Flavobacteriales</taxon>
        <taxon>Flavobacteriaceae</taxon>
        <taxon>Winogradskyella</taxon>
    </lineage>
</organism>
<reference evidence="2" key="1">
    <citation type="submission" date="2021-03" db="EMBL/GenBank/DDBJ databases">
        <authorList>
            <person name="Ping X."/>
        </authorList>
    </citation>
    <scope>NUCLEOTIDE SEQUENCE</scope>
    <source>
        <strain evidence="2">E313</strain>
    </source>
</reference>
<dbReference type="Proteomes" id="UP000778797">
    <property type="component" value="Unassembled WGS sequence"/>
</dbReference>
<dbReference type="EMBL" id="JAFMPT010000024">
    <property type="protein sequence ID" value="MCC1485483.1"/>
    <property type="molecule type" value="Genomic_DNA"/>
</dbReference>
<feature type="chain" id="PRO_5045640324" description="DUF3078 domain-containing protein" evidence="1">
    <location>
        <begin position="23"/>
        <end position="324"/>
    </location>
</feature>
<protein>
    <recommendedName>
        <fullName evidence="4">DUF3078 domain-containing protein</fullName>
    </recommendedName>
</protein>
<comment type="caution">
    <text evidence="2">The sequence shown here is derived from an EMBL/GenBank/DDBJ whole genome shotgun (WGS) entry which is preliminary data.</text>
</comment>
<feature type="signal peptide" evidence="1">
    <location>
        <begin position="1"/>
        <end position="22"/>
    </location>
</feature>
<reference evidence="2" key="2">
    <citation type="submission" date="2021-10" db="EMBL/GenBank/DDBJ databases">
        <title>Genome of Winogradskyella sp. E313.</title>
        <authorList>
            <person name="Zhou Y."/>
        </authorList>
    </citation>
    <scope>NUCLEOTIDE SEQUENCE</scope>
    <source>
        <strain evidence="2">E313</strain>
    </source>
</reference>